<evidence type="ECO:0000256" key="1">
    <source>
        <dbReference type="ARBA" id="ARBA00001947"/>
    </source>
</evidence>
<dbReference type="Proteomes" id="UP001307705">
    <property type="component" value="Unassembled WGS sequence"/>
</dbReference>
<evidence type="ECO:0000313" key="8">
    <source>
        <dbReference type="Proteomes" id="UP001307705"/>
    </source>
</evidence>
<evidence type="ECO:0000256" key="5">
    <source>
        <dbReference type="ARBA" id="ARBA00022833"/>
    </source>
</evidence>
<evidence type="ECO:0000256" key="3">
    <source>
        <dbReference type="ARBA" id="ARBA00022723"/>
    </source>
</evidence>
<dbReference type="Gene3D" id="3.90.132.10">
    <property type="entry name" value="Leishmanolysin , domain 2"/>
    <property type="match status" value="1"/>
</dbReference>
<dbReference type="EMBL" id="BTPE01000002">
    <property type="protein sequence ID" value="GMQ32334.1"/>
    <property type="molecule type" value="Genomic_DNA"/>
</dbReference>
<keyword evidence="2" id="KW-0645">Protease</keyword>
<evidence type="ECO:0000256" key="6">
    <source>
        <dbReference type="ARBA" id="ARBA00023049"/>
    </source>
</evidence>
<accession>A0ABQ6PWL6</accession>
<comment type="caution">
    <text evidence="7">The sequence shown here is derived from an EMBL/GenBank/DDBJ whole genome shotgun (WGS) entry which is preliminary data.</text>
</comment>
<keyword evidence="8" id="KW-1185">Reference proteome</keyword>
<evidence type="ECO:0008006" key="9">
    <source>
        <dbReference type="Google" id="ProtNLM"/>
    </source>
</evidence>
<keyword evidence="6" id="KW-0482">Metalloprotease</keyword>
<name>A0ABQ6PWL6_9BACT</name>
<dbReference type="PROSITE" id="PS51257">
    <property type="entry name" value="PROKAR_LIPOPROTEIN"/>
    <property type="match status" value="1"/>
</dbReference>
<evidence type="ECO:0000256" key="2">
    <source>
        <dbReference type="ARBA" id="ARBA00022670"/>
    </source>
</evidence>
<proteinExistence type="predicted"/>
<dbReference type="RefSeq" id="WP_338227150.1">
    <property type="nucleotide sequence ID" value="NZ_BTPE01000002.1"/>
</dbReference>
<reference evidence="7 8" key="1">
    <citation type="submission" date="2023-08" db="EMBL/GenBank/DDBJ databases">
        <title>Draft genome sequence of Algoriphagus taiwanensis.</title>
        <authorList>
            <person name="Takatani N."/>
            <person name="Hosokawa M."/>
            <person name="Sawabe T."/>
        </authorList>
    </citation>
    <scope>NUCLEOTIDE SEQUENCE [LARGE SCALE GENOMIC DNA]</scope>
    <source>
        <strain evidence="7 8">JCM 19755</strain>
    </source>
</reference>
<evidence type="ECO:0000256" key="4">
    <source>
        <dbReference type="ARBA" id="ARBA00022801"/>
    </source>
</evidence>
<organism evidence="7 8">
    <name type="scientific">Algoriphagus taiwanensis</name>
    <dbReference type="NCBI Taxonomy" id="1445656"/>
    <lineage>
        <taxon>Bacteria</taxon>
        <taxon>Pseudomonadati</taxon>
        <taxon>Bacteroidota</taxon>
        <taxon>Cytophagia</taxon>
        <taxon>Cytophagales</taxon>
        <taxon>Cyclobacteriaceae</taxon>
        <taxon>Algoriphagus</taxon>
    </lineage>
</organism>
<dbReference type="SUPFAM" id="SSF55486">
    <property type="entry name" value="Metalloproteases ('zincins'), catalytic domain"/>
    <property type="match status" value="1"/>
</dbReference>
<keyword evidence="5" id="KW-0862">Zinc</keyword>
<dbReference type="Pfam" id="PF01457">
    <property type="entry name" value="Peptidase_M8"/>
    <property type="match status" value="1"/>
</dbReference>
<keyword evidence="3" id="KW-0479">Metal-binding</keyword>
<protein>
    <recommendedName>
        <fullName evidence="9">Leishmanolysin</fullName>
    </recommendedName>
</protein>
<keyword evidence="4" id="KW-0378">Hydrolase</keyword>
<sequence length="352" mass="38235">MHKKFTVLNFRDFSWKSLLSAGIVLAVFASCTEDTEAPVVIQDVDQKVEKLTLWKPSSGPVNILAKYDDDSAPMVNDRRATQAGGPDRGRFNITLKFVTPVTQRQFQVFDDAAGRWEGIIIGDVPSITTTLPSAFIGLPPVADGETIDDLIIEVALIPIDGPGGTLGAAGPVFVRNVDNLPVSGVMFFDTDDLALLDFFDLFEEVIVHEMGHVLGVGTLWNVPAIRELRKFNPEGFPYFDGKMANTFWNAEGGLNFLPIEGDFGPGTQFSHWDEATLGNELMTGFINLGVNPLSRITAGSVRDLGYTSASRGERYDLPRNTPGITARTQGEGIDIAKGEVLLAPIGFVSNEN</sequence>
<comment type="cofactor">
    <cofactor evidence="1">
        <name>Zn(2+)</name>
        <dbReference type="ChEBI" id="CHEBI:29105"/>
    </cofactor>
</comment>
<gene>
    <name evidence="7" type="ORF">Ataiwa_06060</name>
</gene>
<evidence type="ECO:0000313" key="7">
    <source>
        <dbReference type="EMBL" id="GMQ32334.1"/>
    </source>
</evidence>
<dbReference type="InterPro" id="IPR001577">
    <property type="entry name" value="Peptidase_M8"/>
</dbReference>